<dbReference type="OrthoDB" id="3796171at2759"/>
<reference evidence="2" key="1">
    <citation type="journal article" date="2020" name="Stud. Mycol.">
        <title>101 Dothideomycetes genomes: a test case for predicting lifestyles and emergence of pathogens.</title>
        <authorList>
            <person name="Haridas S."/>
            <person name="Albert R."/>
            <person name="Binder M."/>
            <person name="Bloem J."/>
            <person name="Labutti K."/>
            <person name="Salamov A."/>
            <person name="Andreopoulos B."/>
            <person name="Baker S."/>
            <person name="Barry K."/>
            <person name="Bills G."/>
            <person name="Bluhm B."/>
            <person name="Cannon C."/>
            <person name="Castanera R."/>
            <person name="Culley D."/>
            <person name="Daum C."/>
            <person name="Ezra D."/>
            <person name="Gonzalez J."/>
            <person name="Henrissat B."/>
            <person name="Kuo A."/>
            <person name="Liang C."/>
            <person name="Lipzen A."/>
            <person name="Lutzoni F."/>
            <person name="Magnuson J."/>
            <person name="Mondo S."/>
            <person name="Nolan M."/>
            <person name="Ohm R."/>
            <person name="Pangilinan J."/>
            <person name="Park H.-J."/>
            <person name="Ramirez L."/>
            <person name="Alfaro M."/>
            <person name="Sun H."/>
            <person name="Tritt A."/>
            <person name="Yoshinaga Y."/>
            <person name="Zwiers L.-H."/>
            <person name="Turgeon B."/>
            <person name="Goodwin S."/>
            <person name="Spatafora J."/>
            <person name="Crous P."/>
            <person name="Grigoriev I."/>
        </authorList>
    </citation>
    <scope>NUCLEOTIDE SEQUENCE</scope>
    <source>
        <strain evidence="2">CBS 379.55</strain>
    </source>
</reference>
<protein>
    <submittedName>
        <fullName evidence="2">Uncharacterized protein</fullName>
    </submittedName>
</protein>
<dbReference type="GeneID" id="54547375"/>
<feature type="transmembrane region" description="Helical" evidence="1">
    <location>
        <begin position="118"/>
        <end position="141"/>
    </location>
</feature>
<keyword evidence="1" id="KW-1133">Transmembrane helix</keyword>
<feature type="transmembrane region" description="Helical" evidence="1">
    <location>
        <begin position="83"/>
        <end position="106"/>
    </location>
</feature>
<sequence length="261" mass="29599">MRSSLRTTLLLLPAIFLFATSVILFTLERISSRILVSKYLHTRNYISKNYMTFYGPRRDSDFGNVEKYDYIDVYIAENKGPTIAYIFLSLAGFLAAIIGACGVWELRRVEGTMGHQRLWAWFVLAVQGVVFPCVVVVLAWASVLQGNDGWKGYEDVSREGVVQGYTRETWFCQIDRLFGEQDWAGTGCGVAKATRFILIPLALSALLVMVAIYVLVRKRGGLRWLFGGKGRYAAFQSVYEMQPTMMPVPKYPHTPTEPTYR</sequence>
<organism evidence="2 3">
    <name type="scientific">Westerdykella ornata</name>
    <dbReference type="NCBI Taxonomy" id="318751"/>
    <lineage>
        <taxon>Eukaryota</taxon>
        <taxon>Fungi</taxon>
        <taxon>Dikarya</taxon>
        <taxon>Ascomycota</taxon>
        <taxon>Pezizomycotina</taxon>
        <taxon>Dothideomycetes</taxon>
        <taxon>Pleosporomycetidae</taxon>
        <taxon>Pleosporales</taxon>
        <taxon>Sporormiaceae</taxon>
        <taxon>Westerdykella</taxon>
    </lineage>
</organism>
<dbReference type="EMBL" id="ML986533">
    <property type="protein sequence ID" value="KAF2271739.1"/>
    <property type="molecule type" value="Genomic_DNA"/>
</dbReference>
<gene>
    <name evidence="2" type="ORF">EI97DRAFT_258266</name>
</gene>
<evidence type="ECO:0000313" key="3">
    <source>
        <dbReference type="Proteomes" id="UP000800097"/>
    </source>
</evidence>
<keyword evidence="3" id="KW-1185">Reference proteome</keyword>
<evidence type="ECO:0000256" key="1">
    <source>
        <dbReference type="SAM" id="Phobius"/>
    </source>
</evidence>
<dbReference type="Proteomes" id="UP000800097">
    <property type="component" value="Unassembled WGS sequence"/>
</dbReference>
<accession>A0A6A6J945</accession>
<feature type="transmembrane region" description="Helical" evidence="1">
    <location>
        <begin position="196"/>
        <end position="216"/>
    </location>
</feature>
<evidence type="ECO:0000313" key="2">
    <source>
        <dbReference type="EMBL" id="KAF2271739.1"/>
    </source>
</evidence>
<dbReference type="RefSeq" id="XP_033649278.1">
    <property type="nucleotide sequence ID" value="XM_033794200.1"/>
</dbReference>
<dbReference type="AlphaFoldDB" id="A0A6A6J945"/>
<name>A0A6A6J945_WESOR</name>
<keyword evidence="1" id="KW-0812">Transmembrane</keyword>
<proteinExistence type="predicted"/>
<keyword evidence="1" id="KW-0472">Membrane</keyword>